<accession>A0A7Y0YGY3</accession>
<dbReference type="GO" id="GO:0006508">
    <property type="term" value="P:proteolysis"/>
    <property type="evidence" value="ECO:0007669"/>
    <property type="project" value="UniProtKB-KW"/>
</dbReference>
<proteinExistence type="predicted"/>
<comment type="caution">
    <text evidence="3">The sequence shown here is derived from an EMBL/GenBank/DDBJ whole genome shotgun (WGS) entry which is preliminary data.</text>
</comment>
<evidence type="ECO:0000313" key="4">
    <source>
        <dbReference type="Proteomes" id="UP000575397"/>
    </source>
</evidence>
<keyword evidence="3" id="KW-0378">Hydrolase</keyword>
<dbReference type="Pfam" id="PF00089">
    <property type="entry name" value="Trypsin"/>
    <property type="match status" value="1"/>
</dbReference>
<dbReference type="InterPro" id="IPR043504">
    <property type="entry name" value="Peptidase_S1_PA_chymotrypsin"/>
</dbReference>
<keyword evidence="3" id="KW-0645">Protease</keyword>
<dbReference type="InterPro" id="IPR001254">
    <property type="entry name" value="Trypsin_dom"/>
</dbReference>
<sequence length="405" mass="44532">MRIIAIPLTLLMVLGVSVSSQAASNDEYRVLQRTGSCSFDPWLDNVPDHIRTIETGLYDYIKEDQGETFAFKKYNPQTDKTEIGIKGEAPQHIVKLLKESSCYIMSDNLEYSENDYTSYIAQKIKFFNLLSGGEYSDSITASYDVKNAAITIQLPEGVLDHIQRTNDAIEESESQVVLNRTSDKSVNLRIRTVPNNEAAIVQKSLYGGGYIFSHISSEYISKCTSGFSVSAPGHPNSLLTAGHCVEGNYDARYGNAGNIRLEIGDHEYTKRGDVAVLYADGYDTAPQIWSNNTGTLINITWKIEPSIGQALAFSGQRTGRKVSKVRGKFCALSGRHKTDNNNPHCNFFALEDEITKKGDSGGPFFSSGGAAGVLSGATKIDGKRRDYFTPVSVAEKLLHITLKTM</sequence>
<feature type="chain" id="PRO_5031507701" evidence="1">
    <location>
        <begin position="23"/>
        <end position="405"/>
    </location>
</feature>
<feature type="domain" description="Peptidase S1" evidence="2">
    <location>
        <begin position="234"/>
        <end position="394"/>
    </location>
</feature>
<dbReference type="RefSeq" id="WP_169762017.1">
    <property type="nucleotide sequence ID" value="NZ_CAMPUA010000006.1"/>
</dbReference>
<evidence type="ECO:0000259" key="2">
    <source>
        <dbReference type="Pfam" id="PF00089"/>
    </source>
</evidence>
<organism evidence="3 4">
    <name type="scientific">Mobiluncus mulieris</name>
    <dbReference type="NCBI Taxonomy" id="2052"/>
    <lineage>
        <taxon>Bacteria</taxon>
        <taxon>Bacillati</taxon>
        <taxon>Actinomycetota</taxon>
        <taxon>Actinomycetes</taxon>
        <taxon>Actinomycetales</taxon>
        <taxon>Actinomycetaceae</taxon>
        <taxon>Mobiluncus</taxon>
    </lineage>
</organism>
<feature type="signal peptide" evidence="1">
    <location>
        <begin position="1"/>
        <end position="22"/>
    </location>
</feature>
<dbReference type="GO" id="GO:0004252">
    <property type="term" value="F:serine-type endopeptidase activity"/>
    <property type="evidence" value="ECO:0007669"/>
    <property type="project" value="InterPro"/>
</dbReference>
<dbReference type="InterPro" id="IPR009003">
    <property type="entry name" value="Peptidase_S1_PA"/>
</dbReference>
<dbReference type="SUPFAM" id="SSF50494">
    <property type="entry name" value="Trypsin-like serine proteases"/>
    <property type="match status" value="1"/>
</dbReference>
<dbReference type="EMBL" id="JABCUS010000001">
    <property type="protein sequence ID" value="NMX02397.1"/>
    <property type="molecule type" value="Genomic_DNA"/>
</dbReference>
<evidence type="ECO:0000256" key="1">
    <source>
        <dbReference type="SAM" id="SignalP"/>
    </source>
</evidence>
<reference evidence="3 4" key="1">
    <citation type="submission" date="2020-04" db="EMBL/GenBank/DDBJ databases">
        <title>Antimicrobial susceptibility and clonality of vaginal-derived multi-drug resistant Mobiluncus isolates in China.</title>
        <authorList>
            <person name="Zhang X."/>
        </authorList>
    </citation>
    <scope>NUCLEOTIDE SEQUENCE [LARGE SCALE GENOMIC DNA]</scope>
    <source>
        <strain evidence="3 4">12</strain>
    </source>
</reference>
<dbReference type="AlphaFoldDB" id="A0A7Y0YGY3"/>
<protein>
    <submittedName>
        <fullName evidence="3">Trypsin-like serine protease</fullName>
    </submittedName>
</protein>
<keyword evidence="1" id="KW-0732">Signal</keyword>
<evidence type="ECO:0000313" key="3">
    <source>
        <dbReference type="EMBL" id="NMX02397.1"/>
    </source>
</evidence>
<dbReference type="Gene3D" id="2.40.10.10">
    <property type="entry name" value="Trypsin-like serine proteases"/>
    <property type="match status" value="2"/>
</dbReference>
<dbReference type="Proteomes" id="UP000575397">
    <property type="component" value="Unassembled WGS sequence"/>
</dbReference>
<gene>
    <name evidence="3" type="ORF">HHJ77_00215</name>
</gene>
<name>A0A7Y0YGY3_9ACTO</name>